<dbReference type="Pfam" id="PF00023">
    <property type="entry name" value="Ank"/>
    <property type="match status" value="1"/>
</dbReference>
<evidence type="ECO:0000256" key="3">
    <source>
        <dbReference type="PROSITE-ProRule" id="PRU00023"/>
    </source>
</evidence>
<sequence length="218" mass="23583">MPRDADCGVSGRLQAAMRLDWAAFIGLPRELWLHLIGEERRAWALLREGRGMNRPGINGRCAVHCAAALRDATLLQKLLDAGADPDPASIFPWTLPPLHVAVASAVSVPPLPRVVWLLLARGAAVGRCAGWRRETVLALAARRASMVLPEDSEFQEWQEVLAELALASGAGGIDAADRRGRTPLYSAAHKWVIAELLSRGAAVHSQDLRGVRAAHLPR</sequence>
<evidence type="ECO:0008006" key="6">
    <source>
        <dbReference type="Google" id="ProtNLM"/>
    </source>
</evidence>
<accession>A0AAE0KN92</accession>
<dbReference type="InterPro" id="IPR036770">
    <property type="entry name" value="Ankyrin_rpt-contain_sf"/>
</dbReference>
<keyword evidence="5" id="KW-1185">Reference proteome</keyword>
<evidence type="ECO:0000256" key="1">
    <source>
        <dbReference type="ARBA" id="ARBA00022737"/>
    </source>
</evidence>
<dbReference type="SUPFAM" id="SSF48403">
    <property type="entry name" value="Ankyrin repeat"/>
    <property type="match status" value="1"/>
</dbReference>
<evidence type="ECO:0000256" key="2">
    <source>
        <dbReference type="ARBA" id="ARBA00023043"/>
    </source>
</evidence>
<dbReference type="InterPro" id="IPR050745">
    <property type="entry name" value="Multifunctional_regulatory"/>
</dbReference>
<gene>
    <name evidence="4" type="ORF">CYMTET_35875</name>
</gene>
<organism evidence="4 5">
    <name type="scientific">Cymbomonas tetramitiformis</name>
    <dbReference type="NCBI Taxonomy" id="36881"/>
    <lineage>
        <taxon>Eukaryota</taxon>
        <taxon>Viridiplantae</taxon>
        <taxon>Chlorophyta</taxon>
        <taxon>Pyramimonadophyceae</taxon>
        <taxon>Pyramimonadales</taxon>
        <taxon>Pyramimonadaceae</taxon>
        <taxon>Cymbomonas</taxon>
    </lineage>
</organism>
<name>A0AAE0KN92_9CHLO</name>
<dbReference type="PROSITE" id="PS50297">
    <property type="entry name" value="ANK_REP_REGION"/>
    <property type="match status" value="1"/>
</dbReference>
<feature type="repeat" description="ANK" evidence="3">
    <location>
        <begin position="58"/>
        <end position="90"/>
    </location>
</feature>
<comment type="caution">
    <text evidence="4">The sequence shown here is derived from an EMBL/GenBank/DDBJ whole genome shotgun (WGS) entry which is preliminary data.</text>
</comment>
<keyword evidence="2 3" id="KW-0040">ANK repeat</keyword>
<evidence type="ECO:0000313" key="4">
    <source>
        <dbReference type="EMBL" id="KAK3254927.1"/>
    </source>
</evidence>
<reference evidence="4 5" key="1">
    <citation type="journal article" date="2015" name="Genome Biol. Evol.">
        <title>Comparative Genomics of a Bacterivorous Green Alga Reveals Evolutionary Causalities and Consequences of Phago-Mixotrophic Mode of Nutrition.</title>
        <authorList>
            <person name="Burns J.A."/>
            <person name="Paasch A."/>
            <person name="Narechania A."/>
            <person name="Kim E."/>
        </authorList>
    </citation>
    <scope>NUCLEOTIDE SEQUENCE [LARGE SCALE GENOMIC DNA]</scope>
    <source>
        <strain evidence="4 5">PLY_AMNH</strain>
    </source>
</reference>
<dbReference type="PANTHER" id="PTHR24189:SF50">
    <property type="entry name" value="ANKYRIN REPEAT AND SOCS BOX PROTEIN 2"/>
    <property type="match status" value="1"/>
</dbReference>
<dbReference type="InterPro" id="IPR002110">
    <property type="entry name" value="Ankyrin_rpt"/>
</dbReference>
<protein>
    <recommendedName>
        <fullName evidence="6">Ankyrin repeat domain-containing protein</fullName>
    </recommendedName>
</protein>
<keyword evidence="1" id="KW-0677">Repeat</keyword>
<dbReference type="Gene3D" id="1.25.40.20">
    <property type="entry name" value="Ankyrin repeat-containing domain"/>
    <property type="match status" value="1"/>
</dbReference>
<dbReference type="PANTHER" id="PTHR24189">
    <property type="entry name" value="MYOTROPHIN"/>
    <property type="match status" value="1"/>
</dbReference>
<dbReference type="Proteomes" id="UP001190700">
    <property type="component" value="Unassembled WGS sequence"/>
</dbReference>
<dbReference type="EMBL" id="LGRX02023032">
    <property type="protein sequence ID" value="KAK3254927.1"/>
    <property type="molecule type" value="Genomic_DNA"/>
</dbReference>
<evidence type="ECO:0000313" key="5">
    <source>
        <dbReference type="Proteomes" id="UP001190700"/>
    </source>
</evidence>
<dbReference type="AlphaFoldDB" id="A0AAE0KN92"/>
<dbReference type="PROSITE" id="PS50088">
    <property type="entry name" value="ANK_REPEAT"/>
    <property type="match status" value="1"/>
</dbReference>
<proteinExistence type="predicted"/>